<evidence type="ECO:0000256" key="5">
    <source>
        <dbReference type="ARBA" id="ARBA00022989"/>
    </source>
</evidence>
<feature type="transmembrane region" description="Helical" evidence="9">
    <location>
        <begin position="556"/>
        <end position="575"/>
    </location>
</feature>
<feature type="transmembrane region" description="Helical" evidence="9">
    <location>
        <begin position="266"/>
        <end position="288"/>
    </location>
</feature>
<evidence type="ECO:0000256" key="3">
    <source>
        <dbReference type="ARBA" id="ARBA00022679"/>
    </source>
</evidence>
<keyword evidence="2 10" id="KW-0328">Glycosyltransferase</keyword>
<dbReference type="Pfam" id="PF26314">
    <property type="entry name" value="MptA_B_family"/>
    <property type="match status" value="1"/>
</dbReference>
<dbReference type="KEGG" id="rhs:A3Q41_03932"/>
<keyword evidence="5 9" id="KW-1133">Transmembrane helix</keyword>
<dbReference type="GO" id="GO:0016757">
    <property type="term" value="F:glycosyltransferase activity"/>
    <property type="evidence" value="ECO:0007669"/>
    <property type="project" value="UniProtKB-KW"/>
</dbReference>
<keyword evidence="11" id="KW-1185">Reference proteome</keyword>
<reference evidence="11" key="2">
    <citation type="submission" date="2016-04" db="EMBL/GenBank/DDBJ databases">
        <title>Complete Genome and Plasmid Sequences for Rhodococcus fascians D188 and Draft Sequences for Rhodococcus spp. Isolates PBTS 1 and PBTS 2.</title>
        <authorList>
            <person name="Stamer R."/>
            <person name="Vereecke D."/>
            <person name="Zhang Y."/>
            <person name="Schilkey F."/>
            <person name="Devitt N."/>
            <person name="Randall J."/>
        </authorList>
    </citation>
    <scope>NUCLEOTIDE SEQUENCE [LARGE SCALE GENOMIC DNA]</scope>
    <source>
        <strain evidence="11">PBTS2</strain>
    </source>
</reference>
<evidence type="ECO:0000256" key="2">
    <source>
        <dbReference type="ARBA" id="ARBA00022676"/>
    </source>
</evidence>
<dbReference type="NCBIfam" id="NF038066">
    <property type="entry name" value="MptB"/>
    <property type="match status" value="1"/>
</dbReference>
<feature type="transmembrane region" description="Helical" evidence="9">
    <location>
        <begin position="353"/>
        <end position="383"/>
    </location>
</feature>
<proteinExistence type="inferred from homology"/>
<feature type="transmembrane region" description="Helical" evidence="9">
    <location>
        <begin position="468"/>
        <end position="486"/>
    </location>
</feature>
<keyword evidence="6 9" id="KW-0472">Membrane</keyword>
<dbReference type="AlphaFoldDB" id="A0A143QQI5"/>
<feature type="compositionally biased region" description="Polar residues" evidence="8">
    <location>
        <begin position="13"/>
        <end position="36"/>
    </location>
</feature>
<dbReference type="GO" id="GO:0016020">
    <property type="term" value="C:membrane"/>
    <property type="evidence" value="ECO:0007669"/>
    <property type="project" value="UniProtKB-SubCell"/>
</dbReference>
<feature type="transmembrane region" description="Helical" evidence="9">
    <location>
        <begin position="435"/>
        <end position="456"/>
    </location>
</feature>
<accession>A0A143QQI5</accession>
<feature type="transmembrane region" description="Helical" evidence="9">
    <location>
        <begin position="493"/>
        <end position="515"/>
    </location>
</feature>
<keyword evidence="4 9" id="KW-0812">Transmembrane</keyword>
<evidence type="ECO:0000256" key="4">
    <source>
        <dbReference type="ARBA" id="ARBA00022692"/>
    </source>
</evidence>
<dbReference type="EC" id="2.4.1.-" evidence="10"/>
<feature type="transmembrane region" description="Helical" evidence="9">
    <location>
        <begin position="98"/>
        <end position="119"/>
    </location>
</feature>
<dbReference type="EMBL" id="CP015220">
    <property type="protein sequence ID" value="AMY25214.1"/>
    <property type="molecule type" value="Genomic_DNA"/>
</dbReference>
<feature type="region of interest" description="Disordered" evidence="8">
    <location>
        <begin position="1"/>
        <end position="43"/>
    </location>
</feature>
<feature type="transmembrane region" description="Helical" evidence="9">
    <location>
        <begin position="139"/>
        <end position="162"/>
    </location>
</feature>
<evidence type="ECO:0000313" key="11">
    <source>
        <dbReference type="Proteomes" id="UP000076038"/>
    </source>
</evidence>
<gene>
    <name evidence="10" type="ORF">A3Q41_03932</name>
</gene>
<dbReference type="Proteomes" id="UP000076038">
    <property type="component" value="Chromosome"/>
</dbReference>
<evidence type="ECO:0000256" key="6">
    <source>
        <dbReference type="ARBA" id="ARBA00023136"/>
    </source>
</evidence>
<sequence length="602" mass="63547">MNRAMAHSYAPTVPSTESEQSSENSPSATGASSSPDPENPESARGTLLHRMILTPARRVFGLEPTPPGAGVATLHGDEPEAPGLDPAETVQLRNIRRFGAAGALLMAIGALGAGAQPVLQNPIAGVRLLSLPSRMATSALTVTMTGTVVVVLAWLLLGRFALGRTRSGATPRRLSRSQMDRTLLLWILPLSVAPPMFSRDVYSYLAQSEITARGLDPYEIGPVDALGADNVLTRTVPNIWRETPAPYGPLFLWMGRGITYLTGENIVAGIFLHRLLALAGVALIVWALPRLARRCGVASVTALWLGAANPLLLFHLVAGIHNEALMIGLMLAGTELALRAIERPGALRSTDIAFLVGGAGVIALSSTIKIPSLIALGFVGMALSRRWGGTLRSVVYAALLLGTIAVAVQVVVSLGSGLGFGWIHTLGTAGVVRSWMSIPTILGLATGFVGVLLGLGDHTTAVLSLTRPIAAVVAGVIVIRMLVAVLRGRLHSVGALGVALGAVVLLFPVVQPWYLLWAVIPLAAWATTPSFRRPAIAFSSLVSVILMPNGSEYQPFQIVQAAVMTILTIVVLYLLTRNRLPWPTRSGPPAPERHTDEYAESS</sequence>
<organism evidence="10 11">
    <name type="scientific">Rhodococcoides fascians</name>
    <name type="common">Rhodococcus fascians</name>
    <dbReference type="NCBI Taxonomy" id="1828"/>
    <lineage>
        <taxon>Bacteria</taxon>
        <taxon>Bacillati</taxon>
        <taxon>Actinomycetota</taxon>
        <taxon>Actinomycetes</taxon>
        <taxon>Mycobacteriales</taxon>
        <taxon>Nocardiaceae</taxon>
        <taxon>Rhodococcoides</taxon>
    </lineage>
</organism>
<feature type="transmembrane region" description="Helical" evidence="9">
    <location>
        <begin position="395"/>
        <end position="423"/>
    </location>
</feature>
<evidence type="ECO:0000256" key="1">
    <source>
        <dbReference type="ARBA" id="ARBA00004141"/>
    </source>
</evidence>
<protein>
    <submittedName>
        <fullName evidence="10">Alpha-(1-&gt;6)-mannopyranosyltransferase</fullName>
        <ecNumber evidence="10">2.4.1.-</ecNumber>
    </submittedName>
</protein>
<evidence type="ECO:0000256" key="7">
    <source>
        <dbReference type="ARBA" id="ARBA00043987"/>
    </source>
</evidence>
<comment type="subcellular location">
    <subcellularLocation>
        <location evidence="1">Membrane</location>
        <topology evidence="1">Multi-pass membrane protein</topology>
    </subcellularLocation>
</comment>
<keyword evidence="3 10" id="KW-0808">Transferase</keyword>
<reference evidence="10 11" key="1">
    <citation type="journal article" date="2016" name="Genome Announc.">
        <title>Complete Genome and Plasmid Sequences for Rhodococcus fascians D188 and Draft Sequences for Rhodococcus Isolates PBTS 1 and PBTS 2.</title>
        <authorList>
            <person name="Stamler R.A."/>
            <person name="Vereecke D."/>
            <person name="Zhang Y."/>
            <person name="Schilkey F."/>
            <person name="Devitt N."/>
            <person name="Randall J.J."/>
        </authorList>
    </citation>
    <scope>NUCLEOTIDE SEQUENCE [LARGE SCALE GENOMIC DNA]</scope>
    <source>
        <strain evidence="10 11">PBTS2</strain>
    </source>
</reference>
<evidence type="ECO:0000256" key="9">
    <source>
        <dbReference type="SAM" id="Phobius"/>
    </source>
</evidence>
<name>A0A143QQI5_RHOFA</name>
<dbReference type="InterPro" id="IPR049829">
    <property type="entry name" value="MptA/B-like"/>
</dbReference>
<evidence type="ECO:0000313" key="10">
    <source>
        <dbReference type="EMBL" id="AMY25214.1"/>
    </source>
</evidence>
<comment type="similarity">
    <text evidence="7">Belongs to the MptA/B family.</text>
</comment>
<evidence type="ECO:0000256" key="8">
    <source>
        <dbReference type="SAM" id="MobiDB-lite"/>
    </source>
</evidence>
<dbReference type="PATRIC" id="fig|1653479.3.peg.3986"/>
<feature type="transmembrane region" description="Helical" evidence="9">
    <location>
        <begin position="295"/>
        <end position="318"/>
    </location>
</feature>
<feature type="transmembrane region" description="Helical" evidence="9">
    <location>
        <begin position="183"/>
        <end position="205"/>
    </location>
</feature>
<feature type="transmembrane region" description="Helical" evidence="9">
    <location>
        <begin position="324"/>
        <end position="341"/>
    </location>
</feature>